<evidence type="ECO:0000259" key="1">
    <source>
        <dbReference type="Pfam" id="PF12937"/>
    </source>
</evidence>
<name>A0A9P5BVR5_9PLEO</name>
<dbReference type="Pfam" id="PF12937">
    <property type="entry name" value="F-box-like"/>
    <property type="match status" value="1"/>
</dbReference>
<dbReference type="EMBL" id="SWKV01000119">
    <property type="protein sequence ID" value="KAF3031909.1"/>
    <property type="molecule type" value="Genomic_DNA"/>
</dbReference>
<dbReference type="Proteomes" id="UP000758155">
    <property type="component" value="Unassembled WGS sequence"/>
</dbReference>
<dbReference type="OrthoDB" id="3794824at2759"/>
<proteinExistence type="predicted"/>
<dbReference type="InterPro" id="IPR032675">
    <property type="entry name" value="LRR_dom_sf"/>
</dbReference>
<organism evidence="2 3">
    <name type="scientific">Didymella heteroderae</name>
    <dbReference type="NCBI Taxonomy" id="1769908"/>
    <lineage>
        <taxon>Eukaryota</taxon>
        <taxon>Fungi</taxon>
        <taxon>Dikarya</taxon>
        <taxon>Ascomycota</taxon>
        <taxon>Pezizomycotina</taxon>
        <taxon>Dothideomycetes</taxon>
        <taxon>Pleosporomycetidae</taxon>
        <taxon>Pleosporales</taxon>
        <taxon>Pleosporineae</taxon>
        <taxon>Didymellaceae</taxon>
        <taxon>Didymella</taxon>
    </lineage>
</organism>
<dbReference type="SUPFAM" id="SSF52047">
    <property type="entry name" value="RNI-like"/>
    <property type="match status" value="1"/>
</dbReference>
<sequence>MESDPLDRLGSPELKLAIIELLPKPTLKNARLVSKQWRDTTDIVLWARISTDLTGDDKRKMDYILDSKSRGILDNLKSLTITTRSRDLDSQRDASTSLLRLLFAIPPDNLASFVCTQFRISRHVAGSLIRLQSKLSVLSICVDDPTSAGIPGTDYVTGNLSKLHTIAIHPVGDEIKTYEGYRQWFPHMPGLRDLAVKGQMRATRNDFSGWVPHPSAPLLRLRSIILVNLRLLESSESMSSLTNLNFLKMLEFRKCQNVAPLLTSLARAFEENGSVLTHFLCSARQFPNEAVVACQRLFRSVTTLIWIDICVDHADALPSIESLESNFESLELLAWSTIDSGKGFALSELELLTRQCPRLEQLYVGLGDLRGSIDTIDASEHFDIPNTNDHINLL</sequence>
<accession>A0A9P5BVR5</accession>
<dbReference type="AlphaFoldDB" id="A0A9P5BVR5"/>
<evidence type="ECO:0000313" key="2">
    <source>
        <dbReference type="EMBL" id="KAF3031909.1"/>
    </source>
</evidence>
<evidence type="ECO:0000313" key="3">
    <source>
        <dbReference type="Proteomes" id="UP000758155"/>
    </source>
</evidence>
<protein>
    <recommendedName>
        <fullName evidence="1">F-box domain-containing protein</fullName>
    </recommendedName>
</protein>
<keyword evidence="3" id="KW-1185">Reference proteome</keyword>
<gene>
    <name evidence="2" type="ORF">E8E12_002436</name>
</gene>
<feature type="domain" description="F-box" evidence="1">
    <location>
        <begin position="12"/>
        <end position="50"/>
    </location>
</feature>
<comment type="caution">
    <text evidence="2">The sequence shown here is derived from an EMBL/GenBank/DDBJ whole genome shotgun (WGS) entry which is preliminary data.</text>
</comment>
<dbReference type="Gene3D" id="3.80.10.10">
    <property type="entry name" value="Ribonuclease Inhibitor"/>
    <property type="match status" value="1"/>
</dbReference>
<reference evidence="2" key="1">
    <citation type="submission" date="2019-04" db="EMBL/GenBank/DDBJ databases">
        <title>Sequencing of skin fungus with MAO and IRED activity.</title>
        <authorList>
            <person name="Marsaioli A.J."/>
            <person name="Bonatto J.M.C."/>
            <person name="Reis Junior O."/>
        </authorList>
    </citation>
    <scope>NUCLEOTIDE SEQUENCE</scope>
    <source>
        <strain evidence="2">28M1</strain>
    </source>
</reference>
<dbReference type="InterPro" id="IPR001810">
    <property type="entry name" value="F-box_dom"/>
</dbReference>